<gene>
    <name evidence="1" type="ORF">V6590_08735</name>
</gene>
<dbReference type="InterPro" id="IPR029058">
    <property type="entry name" value="AB_hydrolase_fold"/>
</dbReference>
<protein>
    <recommendedName>
        <fullName evidence="3">Alpha/beta hydrolase</fullName>
    </recommendedName>
</protein>
<proteinExistence type="predicted"/>
<sequence length="238" mass="26296">MARSETLLRQDGFGIFAHRQDSPAQTLIITFGDISSSLTERGFGTDWALKLGHDTVYVAQARRSQYQHLSRETFARTLAPLAAGYDRVVCYGSSVGGYCAFYFGGAIRSEILAAAPRLPRHPILNAPRSRDLPFLHEEFLPPPEGDCIPLVILDPLTLLDARFLFQYAGPRYPKMHLCPIPGAGHLVLKRMAEAGVLSRLLPPMVEGRMNSLPRWAKLRLQAHLAQADGMADEAEESA</sequence>
<keyword evidence="2" id="KW-1185">Reference proteome</keyword>
<dbReference type="RefSeq" id="WP_335422002.1">
    <property type="nucleotide sequence ID" value="NZ_JBALHR010000004.1"/>
</dbReference>
<evidence type="ECO:0000313" key="1">
    <source>
        <dbReference type="EMBL" id="MEH7828235.1"/>
    </source>
</evidence>
<dbReference type="SUPFAM" id="SSF53474">
    <property type="entry name" value="alpha/beta-Hydrolases"/>
    <property type="match status" value="1"/>
</dbReference>
<comment type="caution">
    <text evidence="1">The sequence shown here is derived from an EMBL/GenBank/DDBJ whole genome shotgun (WGS) entry which is preliminary data.</text>
</comment>
<accession>A0ABU8BVE8</accession>
<dbReference type="EMBL" id="JBALHR010000004">
    <property type="protein sequence ID" value="MEH7828235.1"/>
    <property type="molecule type" value="Genomic_DNA"/>
</dbReference>
<evidence type="ECO:0000313" key="2">
    <source>
        <dbReference type="Proteomes" id="UP001431963"/>
    </source>
</evidence>
<reference evidence="1" key="1">
    <citation type="submission" date="2024-02" db="EMBL/GenBank/DDBJ databases">
        <title>Genome sequences of strain Gemmobacter sp. JM10B15.</title>
        <authorList>
            <person name="Zhang M."/>
        </authorList>
    </citation>
    <scope>NUCLEOTIDE SEQUENCE</scope>
    <source>
        <strain evidence="1">JM10B15</strain>
    </source>
</reference>
<evidence type="ECO:0008006" key="3">
    <source>
        <dbReference type="Google" id="ProtNLM"/>
    </source>
</evidence>
<dbReference type="Proteomes" id="UP001431963">
    <property type="component" value="Unassembled WGS sequence"/>
</dbReference>
<name>A0ABU8BVE8_9RHOB</name>
<organism evidence="1 2">
    <name type="scientific">Gemmobacter denitrificans</name>
    <dbReference type="NCBI Taxonomy" id="3123040"/>
    <lineage>
        <taxon>Bacteria</taxon>
        <taxon>Pseudomonadati</taxon>
        <taxon>Pseudomonadota</taxon>
        <taxon>Alphaproteobacteria</taxon>
        <taxon>Rhodobacterales</taxon>
        <taxon>Paracoccaceae</taxon>
        <taxon>Gemmobacter</taxon>
    </lineage>
</organism>